<evidence type="ECO:0000313" key="2">
    <source>
        <dbReference type="Proteomes" id="UP000036305"/>
    </source>
</evidence>
<dbReference type="Proteomes" id="UP000036305">
    <property type="component" value="Unassembled WGS sequence"/>
</dbReference>
<gene>
    <name evidence="1" type="ORF">SK91_01675</name>
</gene>
<reference evidence="1 2" key="1">
    <citation type="submission" date="2015-06" db="EMBL/GenBank/DDBJ databases">
        <title>The Genome Sequence of None.</title>
        <authorList>
            <consortium name="The Broad Institute Genomics Platform"/>
            <consortium name="The Broad Institute Genome Sequencing Center for Infectious Disease"/>
            <person name="Earl A.M."/>
            <person name="Onderdonk A.B."/>
            <person name="Kirby J."/>
            <person name="Ferraro M.J."/>
            <person name="Huang S."/>
            <person name="Spencer M."/>
            <person name="Fodor A."/>
            <person name="Hooper D."/>
            <person name="Dekker J."/>
            <person name="O'Brien T."/>
            <person name="Quan V."/>
            <person name="Gombosev A."/>
            <person name="Delaney M."/>
            <person name="DuBois A."/>
            <person name="Ernst C."/>
            <person name="Kim D.S."/>
            <person name="Rossman W."/>
            <person name="Gohs F."/>
            <person name="Petruso H."/>
            <person name="Nozar T."/>
            <person name="Mougeot F."/>
            <person name="Manson-McGuire A."/>
            <person name="Young S."/>
            <person name="Abouelleil A."/>
            <person name="Cao P."/>
            <person name="Chapman S.B."/>
            <person name="Griggs A."/>
            <person name="Priest M."/>
            <person name="Shea T."/>
            <person name="Wortman I."/>
            <person name="Wortman J.R."/>
            <person name="Nusbaum C."/>
            <person name="Birren B."/>
        </authorList>
    </citation>
    <scope>NUCLEOTIDE SEQUENCE [LARGE SCALE GENOMIC DNA]</scope>
    <source>
        <strain evidence="1 2">MGH87</strain>
    </source>
</reference>
<accession>A0ABR5GHD5</accession>
<proteinExistence type="predicted"/>
<feature type="non-terminal residue" evidence="1">
    <location>
        <position position="1"/>
    </location>
</feature>
<comment type="caution">
    <text evidence="1">The sequence shown here is derived from an EMBL/GenBank/DDBJ whole genome shotgun (WGS) entry which is preliminary data.</text>
</comment>
<organism evidence="1 2">
    <name type="scientific">Klebsiella michiganensis</name>
    <dbReference type="NCBI Taxonomy" id="1134687"/>
    <lineage>
        <taxon>Bacteria</taxon>
        <taxon>Pseudomonadati</taxon>
        <taxon>Pseudomonadota</taxon>
        <taxon>Gammaproteobacteria</taxon>
        <taxon>Enterobacterales</taxon>
        <taxon>Enterobacteriaceae</taxon>
        <taxon>Klebsiella/Raoultella group</taxon>
        <taxon>Klebsiella</taxon>
    </lineage>
</organism>
<evidence type="ECO:0000313" key="1">
    <source>
        <dbReference type="EMBL" id="KLY40477.1"/>
    </source>
</evidence>
<protein>
    <submittedName>
        <fullName evidence="1">Uncharacterized protein</fullName>
    </submittedName>
</protein>
<keyword evidence="2" id="KW-1185">Reference proteome</keyword>
<name>A0ABR5GHD5_9ENTR</name>
<sequence length="24" mass="2551">GISPGTFPEAALARLSGLPDRRRL</sequence>
<dbReference type="EMBL" id="LEUS01000010">
    <property type="protein sequence ID" value="KLY40477.1"/>
    <property type="molecule type" value="Genomic_DNA"/>
</dbReference>